<sequence length="85" mass="9529">MFAASPEQRFSFRCRKSRYSLLFSPLCPPAPNYPALPPSTPTPSHKPFHYSASVNFSPPLRLLPSSLDPLSLSASRTLLLLFRPR</sequence>
<dbReference type="Proteomes" id="UP000324222">
    <property type="component" value="Unassembled WGS sequence"/>
</dbReference>
<dbReference type="EMBL" id="VSRR010001350">
    <property type="protein sequence ID" value="MPC24607.1"/>
    <property type="molecule type" value="Genomic_DNA"/>
</dbReference>
<keyword evidence="2" id="KW-1185">Reference proteome</keyword>
<name>A0A5B7DU75_PORTR</name>
<proteinExistence type="predicted"/>
<comment type="caution">
    <text evidence="1">The sequence shown here is derived from an EMBL/GenBank/DDBJ whole genome shotgun (WGS) entry which is preliminary data.</text>
</comment>
<evidence type="ECO:0000313" key="1">
    <source>
        <dbReference type="EMBL" id="MPC24607.1"/>
    </source>
</evidence>
<protein>
    <submittedName>
        <fullName evidence="1">Uncharacterized protein</fullName>
    </submittedName>
</protein>
<dbReference type="AlphaFoldDB" id="A0A5B7DU75"/>
<reference evidence="1 2" key="1">
    <citation type="submission" date="2019-05" db="EMBL/GenBank/DDBJ databases">
        <title>Another draft genome of Portunus trituberculatus and its Hox gene families provides insights of decapod evolution.</title>
        <authorList>
            <person name="Jeong J.-H."/>
            <person name="Song I."/>
            <person name="Kim S."/>
            <person name="Choi T."/>
            <person name="Kim D."/>
            <person name="Ryu S."/>
            <person name="Kim W."/>
        </authorList>
    </citation>
    <scope>NUCLEOTIDE SEQUENCE [LARGE SCALE GENOMIC DNA]</scope>
    <source>
        <tissue evidence="1">Muscle</tissue>
    </source>
</reference>
<evidence type="ECO:0000313" key="2">
    <source>
        <dbReference type="Proteomes" id="UP000324222"/>
    </source>
</evidence>
<organism evidence="1 2">
    <name type="scientific">Portunus trituberculatus</name>
    <name type="common">Swimming crab</name>
    <name type="synonym">Neptunus trituberculatus</name>
    <dbReference type="NCBI Taxonomy" id="210409"/>
    <lineage>
        <taxon>Eukaryota</taxon>
        <taxon>Metazoa</taxon>
        <taxon>Ecdysozoa</taxon>
        <taxon>Arthropoda</taxon>
        <taxon>Crustacea</taxon>
        <taxon>Multicrustacea</taxon>
        <taxon>Malacostraca</taxon>
        <taxon>Eumalacostraca</taxon>
        <taxon>Eucarida</taxon>
        <taxon>Decapoda</taxon>
        <taxon>Pleocyemata</taxon>
        <taxon>Brachyura</taxon>
        <taxon>Eubrachyura</taxon>
        <taxon>Portunoidea</taxon>
        <taxon>Portunidae</taxon>
        <taxon>Portuninae</taxon>
        <taxon>Portunus</taxon>
    </lineage>
</organism>
<accession>A0A5B7DU75</accession>
<gene>
    <name evidence="1" type="ORF">E2C01_017695</name>
</gene>